<feature type="region of interest" description="Disordered" evidence="1">
    <location>
        <begin position="1"/>
        <end position="20"/>
    </location>
</feature>
<organism evidence="2">
    <name type="scientific">bioreactor metagenome</name>
    <dbReference type="NCBI Taxonomy" id="1076179"/>
    <lineage>
        <taxon>unclassified sequences</taxon>
        <taxon>metagenomes</taxon>
        <taxon>ecological metagenomes</taxon>
    </lineage>
</organism>
<comment type="caution">
    <text evidence="2">The sequence shown here is derived from an EMBL/GenBank/DDBJ whole genome shotgun (WGS) entry which is preliminary data.</text>
</comment>
<reference evidence="2" key="1">
    <citation type="submission" date="2019-08" db="EMBL/GenBank/DDBJ databases">
        <authorList>
            <person name="Kucharzyk K."/>
            <person name="Murdoch R.W."/>
            <person name="Higgins S."/>
            <person name="Loffler F."/>
        </authorList>
    </citation>
    <scope>NUCLEOTIDE SEQUENCE</scope>
</reference>
<dbReference type="AlphaFoldDB" id="A0A645D7C4"/>
<dbReference type="EMBL" id="VSSQ01033480">
    <property type="protein sequence ID" value="MPM85087.1"/>
    <property type="molecule type" value="Genomic_DNA"/>
</dbReference>
<name>A0A645D7C4_9ZZZZ</name>
<feature type="compositionally biased region" description="Polar residues" evidence="1">
    <location>
        <begin position="7"/>
        <end position="20"/>
    </location>
</feature>
<evidence type="ECO:0000313" key="2">
    <source>
        <dbReference type="EMBL" id="MPM85087.1"/>
    </source>
</evidence>
<evidence type="ECO:0000256" key="1">
    <source>
        <dbReference type="SAM" id="MobiDB-lite"/>
    </source>
</evidence>
<proteinExistence type="predicted"/>
<gene>
    <name evidence="2" type="ORF">SDC9_132164</name>
</gene>
<accession>A0A645D7C4</accession>
<sequence length="43" mass="4504">MIYTGYDTISHQGLGQDSGPQGISYSKNIGGVKVFMALLLAGD</sequence>
<protein>
    <submittedName>
        <fullName evidence="2">Uncharacterized protein</fullName>
    </submittedName>
</protein>